<dbReference type="InterPro" id="IPR047196">
    <property type="entry name" value="YidC_ALB_C"/>
</dbReference>
<dbReference type="NCBIfam" id="TIGR03593">
    <property type="entry name" value="yidC_nterm"/>
    <property type="match status" value="1"/>
</dbReference>
<dbReference type="PRINTS" id="PR00701">
    <property type="entry name" value="60KDINNERMP"/>
</dbReference>
<evidence type="ECO:0000256" key="2">
    <source>
        <dbReference type="ARBA" id="ARBA00010527"/>
    </source>
</evidence>
<dbReference type="NCBIfam" id="NF002352">
    <property type="entry name" value="PRK01318.1-3"/>
    <property type="match status" value="1"/>
</dbReference>
<comment type="function">
    <text evidence="13">Required for the insertion and/or proper folding and/or complex formation of integral membrane proteins into the membrane. Involved in integration of membrane proteins that insert both dependently and independently of the Sec translocase complex, as well as at least some lipoproteins. Aids folding of multispanning membrane proteins.</text>
</comment>
<evidence type="ECO:0000256" key="12">
    <source>
        <dbReference type="ARBA" id="ARBA00033342"/>
    </source>
</evidence>
<dbReference type="Gene3D" id="2.70.98.90">
    <property type="match status" value="1"/>
</dbReference>
<dbReference type="CDD" id="cd20070">
    <property type="entry name" value="5TM_YidC_Alb3"/>
    <property type="match status" value="1"/>
</dbReference>
<dbReference type="PANTHER" id="PTHR12428">
    <property type="entry name" value="OXA1"/>
    <property type="match status" value="1"/>
</dbReference>
<keyword evidence="5 13" id="KW-1003">Cell membrane</keyword>
<dbReference type="PANTHER" id="PTHR12428:SF65">
    <property type="entry name" value="CYTOCHROME C OXIDASE ASSEMBLY PROTEIN COX18, MITOCHONDRIAL"/>
    <property type="match status" value="1"/>
</dbReference>
<evidence type="ECO:0000256" key="11">
    <source>
        <dbReference type="ARBA" id="ARBA00033245"/>
    </source>
</evidence>
<dbReference type="AlphaFoldDB" id="A0A1F6TUE0"/>
<dbReference type="InterPro" id="IPR038221">
    <property type="entry name" value="YidC_periplasmic_sf"/>
</dbReference>
<gene>
    <name evidence="13" type="primary">yidC</name>
    <name evidence="17" type="ORF">A2151_07285</name>
</gene>
<comment type="subcellular location">
    <subcellularLocation>
        <location evidence="1">Cell inner membrane</location>
        <topology evidence="1">Multi-pass membrane protein</topology>
    </subcellularLocation>
    <subcellularLocation>
        <location evidence="13">Cell membrane</location>
        <topology evidence="13">Multi-pass membrane protein</topology>
    </subcellularLocation>
</comment>
<evidence type="ECO:0000259" key="15">
    <source>
        <dbReference type="Pfam" id="PF02096"/>
    </source>
</evidence>
<comment type="subunit">
    <text evidence="13">Interacts with the Sec translocase complex via SecD. Specifically interacts with transmembrane segments of nascent integral membrane proteins during membrane integration.</text>
</comment>
<feature type="domain" description="Membrane insertase YidC/Oxa/ALB C-terminal" evidence="15">
    <location>
        <begin position="366"/>
        <end position="543"/>
    </location>
</feature>
<organism evidence="17 18">
    <name type="scientific">Candidatus Muproteobacteria bacterium RBG_16_65_34</name>
    <dbReference type="NCBI Taxonomy" id="1817760"/>
    <lineage>
        <taxon>Bacteria</taxon>
        <taxon>Pseudomonadati</taxon>
        <taxon>Pseudomonadota</taxon>
        <taxon>Candidatus Muproteobacteria</taxon>
    </lineage>
</organism>
<evidence type="ECO:0000256" key="7">
    <source>
        <dbReference type="ARBA" id="ARBA00022927"/>
    </source>
</evidence>
<evidence type="ECO:0000313" key="17">
    <source>
        <dbReference type="EMBL" id="OGI48682.1"/>
    </source>
</evidence>
<dbReference type="STRING" id="1817760.A2151_07285"/>
<evidence type="ECO:0000256" key="14">
    <source>
        <dbReference type="SAM" id="MobiDB-lite"/>
    </source>
</evidence>
<feature type="compositionally biased region" description="Low complexity" evidence="14">
    <location>
        <begin position="51"/>
        <end position="69"/>
    </location>
</feature>
<sequence>MDNARLFLIAALGLILMLLWQAWEEEQKKTAGTDLTATQTKPPAEPRLGVPQAPETQTAPPPRAAAAPRPADEGLARGARIAVETDVVRAVIDTQGGDLRELSLREYPVAADKPNEPFPFLRDSGAELYVAQSGLIGHGGNYANHKTRFAAVATGYALRDGQNDLRVPLTWNSPDGVRYTKTYLFHRGSYVIDIEITVENGARKEWSGYLYSQFQRSHVESGGLFNVIPSYTGGAIYTPEHKYEKIPFDEIAKKSLKREVTGGWVAMLQHYFVGSWMPRKDERNEFYSDAQDGRRILGYKNLDAVRIAPGQSAVLRTQLYAGAKEQRILKTLAEGMELTVDYGWLTVLSAPLFWLLAWIHGWVGNWGWAIILVTVLIKAAFYPLSAASYRSMAQMKKLQPKLQALKERYGDDRQKLNQAMMELYKTDKINPLGGCLPIIVQIPVFLALYWVLLESVEMRQAPWILWIKDLSAQDPYYVLPIVMGVTMYAQQFLNPQPVDPIQKKMFMLMPLFFMVFFLFFPAGLVLYWTVNNLLSVAQQWQITRAIAGKGKPA</sequence>
<dbReference type="GO" id="GO:0051205">
    <property type="term" value="P:protein insertion into membrane"/>
    <property type="evidence" value="ECO:0007669"/>
    <property type="project" value="TreeGrafter"/>
</dbReference>
<dbReference type="Pfam" id="PF02096">
    <property type="entry name" value="60KD_IMP"/>
    <property type="match status" value="1"/>
</dbReference>
<keyword evidence="6 13" id="KW-0812">Transmembrane</keyword>
<keyword evidence="8 13" id="KW-1133">Transmembrane helix</keyword>
<proteinExistence type="inferred from homology"/>
<feature type="transmembrane region" description="Helical" evidence="13">
    <location>
        <begin position="429"/>
        <end position="452"/>
    </location>
</feature>
<evidence type="ECO:0000256" key="9">
    <source>
        <dbReference type="ARBA" id="ARBA00023136"/>
    </source>
</evidence>
<keyword evidence="10 13" id="KW-0143">Chaperone</keyword>
<feature type="region of interest" description="Disordered" evidence="14">
    <location>
        <begin position="30"/>
        <end position="73"/>
    </location>
</feature>
<dbReference type="NCBIfam" id="TIGR03592">
    <property type="entry name" value="yidC_oxa1_cterm"/>
    <property type="match status" value="1"/>
</dbReference>
<dbReference type="CDD" id="cd19961">
    <property type="entry name" value="EcYidC-like_peri"/>
    <property type="match status" value="1"/>
</dbReference>
<dbReference type="Pfam" id="PF14849">
    <property type="entry name" value="YidC_periplas"/>
    <property type="match status" value="1"/>
</dbReference>
<dbReference type="InterPro" id="IPR001708">
    <property type="entry name" value="YidC/ALB3/OXA1/COX18"/>
</dbReference>
<evidence type="ECO:0000259" key="16">
    <source>
        <dbReference type="Pfam" id="PF14849"/>
    </source>
</evidence>
<dbReference type="InterPro" id="IPR019998">
    <property type="entry name" value="Membr_insert_YidC"/>
</dbReference>
<feature type="transmembrane region" description="Helical" evidence="13">
    <location>
        <begin position="366"/>
        <end position="389"/>
    </location>
</feature>
<keyword evidence="4 13" id="KW-0813">Transport</keyword>
<accession>A0A1F6TUE0</accession>
<dbReference type="GO" id="GO:0015031">
    <property type="term" value="P:protein transport"/>
    <property type="evidence" value="ECO:0007669"/>
    <property type="project" value="UniProtKB-KW"/>
</dbReference>
<evidence type="ECO:0000256" key="10">
    <source>
        <dbReference type="ARBA" id="ARBA00023186"/>
    </source>
</evidence>
<protein>
    <recommendedName>
        <fullName evidence="3 13">Membrane protein insertase YidC</fullName>
    </recommendedName>
    <alternativeName>
        <fullName evidence="12 13">Foldase YidC</fullName>
    </alternativeName>
    <alternativeName>
        <fullName evidence="11 13">Membrane integrase YidC</fullName>
    </alternativeName>
    <alternativeName>
        <fullName evidence="13">Membrane protein YidC</fullName>
    </alternativeName>
</protein>
<dbReference type="EMBL" id="MFSU01000022">
    <property type="protein sequence ID" value="OGI48682.1"/>
    <property type="molecule type" value="Genomic_DNA"/>
</dbReference>
<feature type="domain" description="Membrane insertase YidC N-terminal" evidence="16">
    <location>
        <begin position="80"/>
        <end position="355"/>
    </location>
</feature>
<dbReference type="InterPro" id="IPR028055">
    <property type="entry name" value="YidC/Oxa/ALB_C"/>
</dbReference>
<keyword evidence="7 13" id="KW-0653">Protein transport</keyword>
<evidence type="ECO:0000256" key="13">
    <source>
        <dbReference type="HAMAP-Rule" id="MF_01810"/>
    </source>
</evidence>
<dbReference type="Proteomes" id="UP000178885">
    <property type="component" value="Unassembled WGS sequence"/>
</dbReference>
<feature type="transmembrane region" description="Helical" evidence="13">
    <location>
        <begin position="505"/>
        <end position="530"/>
    </location>
</feature>
<feature type="transmembrane region" description="Helical" evidence="13">
    <location>
        <begin position="6"/>
        <end position="23"/>
    </location>
</feature>
<feature type="transmembrane region" description="Helical" evidence="13">
    <location>
        <begin position="342"/>
        <end position="360"/>
    </location>
</feature>
<dbReference type="GO" id="GO:0032977">
    <property type="term" value="F:membrane insertase activity"/>
    <property type="evidence" value="ECO:0007669"/>
    <property type="project" value="InterPro"/>
</dbReference>
<evidence type="ECO:0000313" key="18">
    <source>
        <dbReference type="Proteomes" id="UP000178885"/>
    </source>
</evidence>
<dbReference type="HAMAP" id="MF_01810">
    <property type="entry name" value="YidC_type1"/>
    <property type="match status" value="1"/>
</dbReference>
<comment type="similarity">
    <text evidence="2 13">Belongs to the OXA1/ALB3/YidC family. Type 1 subfamily.</text>
</comment>
<evidence type="ECO:0000256" key="3">
    <source>
        <dbReference type="ARBA" id="ARBA00015325"/>
    </source>
</evidence>
<evidence type="ECO:0000256" key="8">
    <source>
        <dbReference type="ARBA" id="ARBA00022989"/>
    </source>
</evidence>
<evidence type="ECO:0000256" key="1">
    <source>
        <dbReference type="ARBA" id="ARBA00004429"/>
    </source>
</evidence>
<comment type="caution">
    <text evidence="17">The sequence shown here is derived from an EMBL/GenBank/DDBJ whole genome shotgun (WGS) entry which is preliminary data.</text>
</comment>
<dbReference type="NCBIfam" id="NF002353">
    <property type="entry name" value="PRK01318.1-4"/>
    <property type="match status" value="1"/>
</dbReference>
<evidence type="ECO:0000256" key="4">
    <source>
        <dbReference type="ARBA" id="ARBA00022448"/>
    </source>
</evidence>
<evidence type="ECO:0000256" key="6">
    <source>
        <dbReference type="ARBA" id="ARBA00022692"/>
    </source>
</evidence>
<dbReference type="InterPro" id="IPR028053">
    <property type="entry name" value="Membr_insert_YidC_N"/>
</dbReference>
<name>A0A1F6TUE0_9PROT</name>
<keyword evidence="9 13" id="KW-0472">Membrane</keyword>
<dbReference type="GO" id="GO:0005886">
    <property type="term" value="C:plasma membrane"/>
    <property type="evidence" value="ECO:0007669"/>
    <property type="project" value="UniProtKB-SubCell"/>
</dbReference>
<dbReference type="PRINTS" id="PR01900">
    <property type="entry name" value="YIDCPROTEIN"/>
</dbReference>
<reference evidence="17 18" key="1">
    <citation type="journal article" date="2016" name="Nat. Commun.">
        <title>Thousands of microbial genomes shed light on interconnected biogeochemical processes in an aquifer system.</title>
        <authorList>
            <person name="Anantharaman K."/>
            <person name="Brown C.T."/>
            <person name="Hug L.A."/>
            <person name="Sharon I."/>
            <person name="Castelle C.J."/>
            <person name="Probst A.J."/>
            <person name="Thomas B.C."/>
            <person name="Singh A."/>
            <person name="Wilkins M.J."/>
            <person name="Karaoz U."/>
            <person name="Brodie E.L."/>
            <person name="Williams K.H."/>
            <person name="Hubbard S.S."/>
            <person name="Banfield J.F."/>
        </authorList>
    </citation>
    <scope>NUCLEOTIDE SEQUENCE [LARGE SCALE GENOMIC DNA]</scope>
</reference>
<evidence type="ECO:0000256" key="5">
    <source>
        <dbReference type="ARBA" id="ARBA00022475"/>
    </source>
</evidence>